<accession>A0A9P5R7G2</accession>
<comment type="caution">
    <text evidence="2">The sequence shown here is derived from an EMBL/GenBank/DDBJ whole genome shotgun (WGS) entry which is preliminary data.</text>
</comment>
<evidence type="ECO:0000313" key="3">
    <source>
        <dbReference type="Proteomes" id="UP000748756"/>
    </source>
</evidence>
<proteinExistence type="predicted"/>
<reference evidence="2" key="1">
    <citation type="journal article" date="2020" name="Fungal Divers.">
        <title>Resolving the Mortierellaceae phylogeny through synthesis of multi-gene phylogenetics and phylogenomics.</title>
        <authorList>
            <person name="Vandepol N."/>
            <person name="Liber J."/>
            <person name="Desiro A."/>
            <person name="Na H."/>
            <person name="Kennedy M."/>
            <person name="Barry K."/>
            <person name="Grigoriev I.V."/>
            <person name="Miller A.N."/>
            <person name="O'Donnell K."/>
            <person name="Stajich J.E."/>
            <person name="Bonito G."/>
        </authorList>
    </citation>
    <scope>NUCLEOTIDE SEQUENCE</scope>
    <source>
        <strain evidence="2">NRRL 6426</strain>
    </source>
</reference>
<protein>
    <submittedName>
        <fullName evidence="2">Uncharacterized protein</fullName>
    </submittedName>
</protein>
<dbReference type="AlphaFoldDB" id="A0A9P5R7G2"/>
<organism evidence="2 3">
    <name type="scientific">Linnemannia schmuckeri</name>
    <dbReference type="NCBI Taxonomy" id="64567"/>
    <lineage>
        <taxon>Eukaryota</taxon>
        <taxon>Fungi</taxon>
        <taxon>Fungi incertae sedis</taxon>
        <taxon>Mucoromycota</taxon>
        <taxon>Mortierellomycotina</taxon>
        <taxon>Mortierellomycetes</taxon>
        <taxon>Mortierellales</taxon>
        <taxon>Mortierellaceae</taxon>
        <taxon>Linnemannia</taxon>
    </lineage>
</organism>
<dbReference type="EMBL" id="JAAAUQ010002499">
    <property type="protein sequence ID" value="KAF9123093.1"/>
    <property type="molecule type" value="Genomic_DNA"/>
</dbReference>
<feature type="region of interest" description="Disordered" evidence="1">
    <location>
        <begin position="13"/>
        <end position="37"/>
    </location>
</feature>
<name>A0A9P5R7G2_9FUNG</name>
<sequence>CFDWAAQEKEDMESLSQHGAGGPTWKSQDFGQELSSTDPSLRPSYLIHGLVPLARVNIEYHRILTKDLDTIAFAFSQPLERLWVKFVQGPALMQMVHLGYGWGRLPILDRLELFVSSGNRLALNSFLLTQCPSLLTFKVKDDTFVYYCRDIIPCVPVHLLRAWNIDLKGWSALTFDPTALESTKQLRILRLNMKRSKCCYIPPVDELERSYSIVNGFRPDGPGTGICHA</sequence>
<dbReference type="Proteomes" id="UP000748756">
    <property type="component" value="Unassembled WGS sequence"/>
</dbReference>
<feature type="compositionally biased region" description="Polar residues" evidence="1">
    <location>
        <begin position="25"/>
        <end position="37"/>
    </location>
</feature>
<keyword evidence="3" id="KW-1185">Reference proteome</keyword>
<gene>
    <name evidence="2" type="ORF">BG015_005375</name>
</gene>
<feature type="non-terminal residue" evidence="2">
    <location>
        <position position="1"/>
    </location>
</feature>
<evidence type="ECO:0000256" key="1">
    <source>
        <dbReference type="SAM" id="MobiDB-lite"/>
    </source>
</evidence>
<evidence type="ECO:0000313" key="2">
    <source>
        <dbReference type="EMBL" id="KAF9123093.1"/>
    </source>
</evidence>